<keyword evidence="1" id="KW-1133">Transmembrane helix</keyword>
<dbReference type="GO" id="GO:0008237">
    <property type="term" value="F:metallopeptidase activity"/>
    <property type="evidence" value="ECO:0007669"/>
    <property type="project" value="UniProtKB-KW"/>
</dbReference>
<keyword evidence="3" id="KW-0645">Protease</keyword>
<dbReference type="GO" id="GO:0006508">
    <property type="term" value="P:proteolysis"/>
    <property type="evidence" value="ECO:0007669"/>
    <property type="project" value="UniProtKB-KW"/>
</dbReference>
<dbReference type="Pfam" id="PF02517">
    <property type="entry name" value="Rce1-like"/>
    <property type="match status" value="1"/>
</dbReference>
<keyword evidence="1" id="KW-0812">Transmembrane</keyword>
<keyword evidence="4" id="KW-1185">Reference proteome</keyword>
<dbReference type="RefSeq" id="WP_126015641.1">
    <property type="nucleotide sequence ID" value="NZ_CP034437.1"/>
</dbReference>
<keyword evidence="3" id="KW-0378">Hydrolase</keyword>
<feature type="transmembrane region" description="Helical" evidence="1">
    <location>
        <begin position="137"/>
        <end position="156"/>
    </location>
</feature>
<keyword evidence="3" id="KW-0482">Metalloprotease</keyword>
<feature type="transmembrane region" description="Helical" evidence="1">
    <location>
        <begin position="191"/>
        <end position="208"/>
    </location>
</feature>
<sequence length="260" mass="29896">MEAASIKQPFNWRALGYLILFMVSFIFGLQLVNNAFNLKIPENDIPGMAENLLVSVLLLFFSKDIRAQFMIHLHKRNIVIGMSLGICFGLLDLVLSYGYQFAPYIFGHAPIPVGSHQVTYDDTITRTGLLLSVGIPAIYEEILARFLPYAGLFVYLKRRIENVNNKSKIINRFEKNLYQKLFIEDNKRYKWMWLFVTAFLFSAAHGLSLISLPLYFFSGIFCGFLFLRYGYLSAVMAHLTFNVLSSPAQDYFIKIIHQLT</sequence>
<gene>
    <name evidence="3" type="ORF">EJC50_12680</name>
</gene>
<dbReference type="OrthoDB" id="2824672at2"/>
<dbReference type="GO" id="GO:0080120">
    <property type="term" value="P:CAAX-box protein maturation"/>
    <property type="evidence" value="ECO:0007669"/>
    <property type="project" value="UniProtKB-ARBA"/>
</dbReference>
<organism evidence="3 4">
    <name type="scientific">Paenibacillus albus</name>
    <dbReference type="NCBI Taxonomy" id="2495582"/>
    <lineage>
        <taxon>Bacteria</taxon>
        <taxon>Bacillati</taxon>
        <taxon>Bacillota</taxon>
        <taxon>Bacilli</taxon>
        <taxon>Bacillales</taxon>
        <taxon>Paenibacillaceae</taxon>
        <taxon>Paenibacillus</taxon>
    </lineage>
</organism>
<feature type="transmembrane region" description="Helical" evidence="1">
    <location>
        <begin position="12"/>
        <end position="33"/>
    </location>
</feature>
<dbReference type="AlphaFoldDB" id="A0A3Q8X4P1"/>
<feature type="domain" description="CAAX prenyl protease 2/Lysostaphin resistance protein A-like" evidence="2">
    <location>
        <begin position="129"/>
        <end position="244"/>
    </location>
</feature>
<dbReference type="EMBL" id="CP034437">
    <property type="protein sequence ID" value="AZN40410.1"/>
    <property type="molecule type" value="Genomic_DNA"/>
</dbReference>
<dbReference type="GO" id="GO:0004175">
    <property type="term" value="F:endopeptidase activity"/>
    <property type="evidence" value="ECO:0007669"/>
    <property type="project" value="UniProtKB-ARBA"/>
</dbReference>
<name>A0A3Q8X4P1_9BACL</name>
<protein>
    <submittedName>
        <fullName evidence="3">CPBP family intramembrane metalloprotease</fullName>
    </submittedName>
</protein>
<keyword evidence="1" id="KW-0472">Membrane</keyword>
<feature type="transmembrane region" description="Helical" evidence="1">
    <location>
        <begin position="77"/>
        <end position="99"/>
    </location>
</feature>
<accession>A0A3Q8X4P1</accession>
<proteinExistence type="predicted"/>
<evidence type="ECO:0000313" key="3">
    <source>
        <dbReference type="EMBL" id="AZN40410.1"/>
    </source>
</evidence>
<reference evidence="4" key="1">
    <citation type="submission" date="2018-12" db="EMBL/GenBank/DDBJ databases">
        <title>Genome sequence of Peanibacillus sp.</title>
        <authorList>
            <person name="Subramani G."/>
            <person name="Srinivasan S."/>
            <person name="Kim M.K."/>
        </authorList>
    </citation>
    <scope>NUCLEOTIDE SEQUENCE [LARGE SCALE GENOMIC DNA]</scope>
    <source>
        <strain evidence="4">18JY67-1</strain>
    </source>
</reference>
<evidence type="ECO:0000313" key="4">
    <source>
        <dbReference type="Proteomes" id="UP000272528"/>
    </source>
</evidence>
<evidence type="ECO:0000259" key="2">
    <source>
        <dbReference type="Pfam" id="PF02517"/>
    </source>
</evidence>
<dbReference type="Proteomes" id="UP000272528">
    <property type="component" value="Chromosome"/>
</dbReference>
<dbReference type="InterPro" id="IPR003675">
    <property type="entry name" value="Rce1/LyrA-like_dom"/>
</dbReference>
<dbReference type="KEGG" id="palb:EJC50_12680"/>
<evidence type="ECO:0000256" key="1">
    <source>
        <dbReference type="SAM" id="Phobius"/>
    </source>
</evidence>